<keyword evidence="8" id="KW-0902">Two-component regulatory system</keyword>
<keyword evidence="6" id="KW-0418">Kinase</keyword>
<name>A0A919WMP9_9BACI</name>
<evidence type="ECO:0000256" key="8">
    <source>
        <dbReference type="ARBA" id="ARBA00023012"/>
    </source>
</evidence>
<evidence type="ECO:0000313" key="11">
    <source>
        <dbReference type="EMBL" id="GIN64424.1"/>
    </source>
</evidence>
<evidence type="ECO:0000256" key="6">
    <source>
        <dbReference type="ARBA" id="ARBA00022777"/>
    </source>
</evidence>
<dbReference type="InterPro" id="IPR003661">
    <property type="entry name" value="HisK_dim/P_dom"/>
</dbReference>
<evidence type="ECO:0000256" key="3">
    <source>
        <dbReference type="ARBA" id="ARBA00022553"/>
    </source>
</evidence>
<evidence type="ECO:0000256" key="1">
    <source>
        <dbReference type="ARBA" id="ARBA00000085"/>
    </source>
</evidence>
<keyword evidence="3" id="KW-0597">Phosphoprotein</keyword>
<sequence>MEYDQYLSLPFPYLCIDADLNVIAASANLKKCPENVNDFIAVDSIEDFLQFIGAPEMESKVFLLNLREEAPAPYRIYKKKENCKCHLFCQPLESLSNKTFEQMKSMRHKLRQSKLRLQELEKIKEKYDELDLHRSYLSNVGQLAAGIAHEIRNPLTTIKGFIQLMKPYLIELDKEQYASIALDEIERANKLLYQFLNAAKPQINERKEVVINDLIEDIALLYEGEAHLRNIVLETSLQSDIPSIFVEEHQLKQVLVNMIKNAVEAIHSSERNEGKIRLSSERIDDDIIISIEDNGCGLSEDSLNRLFTPFYSTKLSGTGLGLAICKQIISEHGGNIEISSFLNEGTIFRIRLPLQPKLQLHA</sequence>
<dbReference type="Pfam" id="PF02518">
    <property type="entry name" value="HATPase_c"/>
    <property type="match status" value="1"/>
</dbReference>
<dbReference type="AlphaFoldDB" id="A0A919WMP9"/>
<keyword evidence="4" id="KW-0808">Transferase</keyword>
<organism evidence="11 12">
    <name type="scientific">Robertmurraya siralis</name>
    <dbReference type="NCBI Taxonomy" id="77777"/>
    <lineage>
        <taxon>Bacteria</taxon>
        <taxon>Bacillati</taxon>
        <taxon>Bacillota</taxon>
        <taxon>Bacilli</taxon>
        <taxon>Bacillales</taxon>
        <taxon>Bacillaceae</taxon>
        <taxon>Robertmurraya</taxon>
    </lineage>
</organism>
<protein>
    <recommendedName>
        <fullName evidence="2">histidine kinase</fullName>
        <ecNumber evidence="2">2.7.13.3</ecNumber>
    </recommendedName>
</protein>
<reference evidence="11" key="1">
    <citation type="submission" date="2021-03" db="EMBL/GenBank/DDBJ databases">
        <title>Antimicrobial resistance genes in bacteria isolated from Japanese honey, and their potential for conferring macrolide and lincosamide resistance in the American foulbrood pathogen Paenibacillus larvae.</title>
        <authorList>
            <person name="Okamoto M."/>
            <person name="Kumagai M."/>
            <person name="Kanamori H."/>
            <person name="Takamatsu D."/>
        </authorList>
    </citation>
    <scope>NUCLEOTIDE SEQUENCE</scope>
    <source>
        <strain evidence="11">J27TS8</strain>
    </source>
</reference>
<keyword evidence="12" id="KW-1185">Reference proteome</keyword>
<dbReference type="InterPro" id="IPR036890">
    <property type="entry name" value="HATPase_C_sf"/>
</dbReference>
<dbReference type="EMBL" id="BORC01000014">
    <property type="protein sequence ID" value="GIN64424.1"/>
    <property type="molecule type" value="Genomic_DNA"/>
</dbReference>
<evidence type="ECO:0000256" key="7">
    <source>
        <dbReference type="ARBA" id="ARBA00022840"/>
    </source>
</evidence>
<dbReference type="PROSITE" id="PS50109">
    <property type="entry name" value="HIS_KIN"/>
    <property type="match status" value="1"/>
</dbReference>
<dbReference type="InterPro" id="IPR004358">
    <property type="entry name" value="Sig_transdc_His_kin-like_C"/>
</dbReference>
<gene>
    <name evidence="11" type="ORF">J27TS8_44170</name>
</gene>
<keyword evidence="9" id="KW-0175">Coiled coil</keyword>
<dbReference type="InterPro" id="IPR005467">
    <property type="entry name" value="His_kinase_dom"/>
</dbReference>
<dbReference type="RefSeq" id="WP_137744044.1">
    <property type="nucleotide sequence ID" value="NZ_BORC01000014.1"/>
</dbReference>
<dbReference type="Gene3D" id="3.30.565.10">
    <property type="entry name" value="Histidine kinase-like ATPase, C-terminal domain"/>
    <property type="match status" value="1"/>
</dbReference>
<evidence type="ECO:0000259" key="10">
    <source>
        <dbReference type="PROSITE" id="PS50109"/>
    </source>
</evidence>
<dbReference type="PANTHER" id="PTHR43065:SF10">
    <property type="entry name" value="PEROXIDE STRESS-ACTIVATED HISTIDINE KINASE MAK3"/>
    <property type="match status" value="1"/>
</dbReference>
<keyword evidence="5" id="KW-0547">Nucleotide-binding</keyword>
<proteinExistence type="predicted"/>
<dbReference type="SMART" id="SM00387">
    <property type="entry name" value="HATPase_c"/>
    <property type="match status" value="1"/>
</dbReference>
<dbReference type="EC" id="2.7.13.3" evidence="2"/>
<feature type="domain" description="Histidine kinase" evidence="10">
    <location>
        <begin position="146"/>
        <end position="356"/>
    </location>
</feature>
<dbReference type="SMART" id="SM00388">
    <property type="entry name" value="HisKA"/>
    <property type="match status" value="1"/>
</dbReference>
<evidence type="ECO:0000313" key="12">
    <source>
        <dbReference type="Proteomes" id="UP000682111"/>
    </source>
</evidence>
<dbReference type="GO" id="GO:0005524">
    <property type="term" value="F:ATP binding"/>
    <property type="evidence" value="ECO:0007669"/>
    <property type="project" value="UniProtKB-KW"/>
</dbReference>
<feature type="coiled-coil region" evidence="9">
    <location>
        <begin position="103"/>
        <end position="130"/>
    </location>
</feature>
<dbReference type="PANTHER" id="PTHR43065">
    <property type="entry name" value="SENSOR HISTIDINE KINASE"/>
    <property type="match status" value="1"/>
</dbReference>
<dbReference type="SUPFAM" id="SSF47384">
    <property type="entry name" value="Homodimeric domain of signal transducing histidine kinase"/>
    <property type="match status" value="1"/>
</dbReference>
<dbReference type="Gene3D" id="1.10.287.130">
    <property type="match status" value="1"/>
</dbReference>
<evidence type="ECO:0000256" key="9">
    <source>
        <dbReference type="SAM" id="Coils"/>
    </source>
</evidence>
<comment type="catalytic activity">
    <reaction evidence="1">
        <text>ATP + protein L-histidine = ADP + protein N-phospho-L-histidine.</text>
        <dbReference type="EC" id="2.7.13.3"/>
    </reaction>
</comment>
<dbReference type="GO" id="GO:0000155">
    <property type="term" value="F:phosphorelay sensor kinase activity"/>
    <property type="evidence" value="ECO:0007669"/>
    <property type="project" value="InterPro"/>
</dbReference>
<comment type="caution">
    <text evidence="11">The sequence shown here is derived from an EMBL/GenBank/DDBJ whole genome shotgun (WGS) entry which is preliminary data.</text>
</comment>
<dbReference type="InterPro" id="IPR036097">
    <property type="entry name" value="HisK_dim/P_sf"/>
</dbReference>
<dbReference type="PRINTS" id="PR00344">
    <property type="entry name" value="BCTRLSENSOR"/>
</dbReference>
<evidence type="ECO:0000256" key="2">
    <source>
        <dbReference type="ARBA" id="ARBA00012438"/>
    </source>
</evidence>
<dbReference type="OrthoDB" id="9815750at2"/>
<evidence type="ECO:0000256" key="5">
    <source>
        <dbReference type="ARBA" id="ARBA00022741"/>
    </source>
</evidence>
<keyword evidence="7" id="KW-0067">ATP-binding</keyword>
<evidence type="ECO:0000256" key="4">
    <source>
        <dbReference type="ARBA" id="ARBA00022679"/>
    </source>
</evidence>
<dbReference type="InterPro" id="IPR003594">
    <property type="entry name" value="HATPase_dom"/>
</dbReference>
<dbReference type="CDD" id="cd00082">
    <property type="entry name" value="HisKA"/>
    <property type="match status" value="1"/>
</dbReference>
<accession>A0A919WMP9</accession>
<dbReference type="Proteomes" id="UP000682111">
    <property type="component" value="Unassembled WGS sequence"/>
</dbReference>
<dbReference type="Pfam" id="PF00512">
    <property type="entry name" value="HisKA"/>
    <property type="match status" value="1"/>
</dbReference>
<dbReference type="SUPFAM" id="SSF55874">
    <property type="entry name" value="ATPase domain of HSP90 chaperone/DNA topoisomerase II/histidine kinase"/>
    <property type="match status" value="1"/>
</dbReference>